<dbReference type="Pfam" id="PF00572">
    <property type="entry name" value="Ribosomal_L13"/>
    <property type="match status" value="1"/>
</dbReference>
<evidence type="ECO:0000256" key="1">
    <source>
        <dbReference type="ARBA" id="ARBA00006227"/>
    </source>
</evidence>
<evidence type="ECO:0000256" key="5">
    <source>
        <dbReference type="ARBA" id="ARBA00023274"/>
    </source>
</evidence>
<dbReference type="Pfam" id="PF12796">
    <property type="entry name" value="Ank_2"/>
    <property type="match status" value="4"/>
</dbReference>
<keyword evidence="3" id="KW-0689">Ribosomal protein</keyword>
<feature type="repeat" description="ANK" evidence="6">
    <location>
        <begin position="304"/>
        <end position="332"/>
    </location>
</feature>
<evidence type="ECO:0000256" key="6">
    <source>
        <dbReference type="PROSITE-ProRule" id="PRU00023"/>
    </source>
</evidence>
<dbReference type="Gramene" id="OMO73726">
    <property type="protein sequence ID" value="OMO73726"/>
    <property type="gene ID" value="CCACVL1_17166"/>
</dbReference>
<evidence type="ECO:0000256" key="3">
    <source>
        <dbReference type="ARBA" id="ARBA00022980"/>
    </source>
</evidence>
<protein>
    <submittedName>
        <fullName evidence="8">Uncharacterized protein</fullName>
    </submittedName>
</protein>
<dbReference type="PROSITE" id="PS50297">
    <property type="entry name" value="ANK_REP_REGION"/>
    <property type="match status" value="5"/>
</dbReference>
<reference evidence="8 9" key="1">
    <citation type="submission" date="2013-09" db="EMBL/GenBank/DDBJ databases">
        <title>Corchorus capsularis genome sequencing.</title>
        <authorList>
            <person name="Alam M."/>
            <person name="Haque M.S."/>
            <person name="Islam M.S."/>
            <person name="Emdad E.M."/>
            <person name="Islam M.M."/>
            <person name="Ahmed B."/>
            <person name="Halim A."/>
            <person name="Hossen Q.M.M."/>
            <person name="Hossain M.Z."/>
            <person name="Ahmed R."/>
            <person name="Khan M.M."/>
            <person name="Islam R."/>
            <person name="Rashid M.M."/>
            <person name="Khan S.A."/>
            <person name="Rahman M.S."/>
            <person name="Alam M."/>
        </authorList>
    </citation>
    <scope>NUCLEOTIDE SEQUENCE [LARGE SCALE GENOMIC DNA]</scope>
    <source>
        <strain evidence="9">cv. CVL-1</strain>
        <tissue evidence="8">Whole seedling</tissue>
    </source>
</reference>
<keyword evidence="4 6" id="KW-0040">ANK repeat</keyword>
<dbReference type="SUPFAM" id="SSF52161">
    <property type="entry name" value="Ribosomal protein L13"/>
    <property type="match status" value="1"/>
</dbReference>
<proteinExistence type="inferred from homology"/>
<dbReference type="GO" id="GO:1990904">
    <property type="term" value="C:ribonucleoprotein complex"/>
    <property type="evidence" value="ECO:0007669"/>
    <property type="project" value="UniProtKB-KW"/>
</dbReference>
<name>A0A1R3HTL4_COCAP</name>
<dbReference type="Proteomes" id="UP000188268">
    <property type="component" value="Unassembled WGS sequence"/>
</dbReference>
<dbReference type="SMART" id="SM00248">
    <property type="entry name" value="ANK"/>
    <property type="match status" value="12"/>
</dbReference>
<dbReference type="AlphaFoldDB" id="A0A1R3HTL4"/>
<dbReference type="CDD" id="cd00392">
    <property type="entry name" value="Ribosomal_L13"/>
    <property type="match status" value="1"/>
</dbReference>
<dbReference type="InterPro" id="IPR002110">
    <property type="entry name" value="Ankyrin_rpt"/>
</dbReference>
<dbReference type="SUPFAM" id="SSF48403">
    <property type="entry name" value="Ankyrin repeat"/>
    <property type="match status" value="2"/>
</dbReference>
<feature type="repeat" description="ANK" evidence="6">
    <location>
        <begin position="340"/>
        <end position="372"/>
    </location>
</feature>
<keyword evidence="9" id="KW-1185">Reference proteome</keyword>
<dbReference type="Gene3D" id="3.90.1180.10">
    <property type="entry name" value="Ribosomal protein L13"/>
    <property type="match status" value="1"/>
</dbReference>
<dbReference type="Gene3D" id="1.25.40.20">
    <property type="entry name" value="Ankyrin repeat-containing domain"/>
    <property type="match status" value="6"/>
</dbReference>
<gene>
    <name evidence="8" type="ORF">CCACVL1_17166</name>
</gene>
<dbReference type="GO" id="GO:0005840">
    <property type="term" value="C:ribosome"/>
    <property type="evidence" value="ECO:0007669"/>
    <property type="project" value="UniProtKB-KW"/>
</dbReference>
<dbReference type="OrthoDB" id="194358at2759"/>
<dbReference type="InterPro" id="IPR036770">
    <property type="entry name" value="Ankyrin_rpt-contain_sf"/>
</dbReference>
<dbReference type="InterPro" id="IPR005822">
    <property type="entry name" value="Ribosomal_uL13"/>
</dbReference>
<comment type="similarity">
    <text evidence="1">Belongs to the universal ribosomal protein uL13 family.</text>
</comment>
<evidence type="ECO:0000256" key="4">
    <source>
        <dbReference type="ARBA" id="ARBA00023043"/>
    </source>
</evidence>
<keyword evidence="5" id="KW-0687">Ribonucleoprotein</keyword>
<feature type="repeat" description="ANK" evidence="6">
    <location>
        <begin position="373"/>
        <end position="405"/>
    </location>
</feature>
<sequence length="1008" mass="110373">MTVFSGSRQVVPVDYEAEVSQRLLEASLSGDLKSALECIADPFVDINFVGAVCLKTRKAEVVLREESPSEVRVEYEEFKTDVTALFLAVHVGNVALVKKLLSIGADVNQKLFKGYATTVAVREGHLEILEILLKAGASQPACEEALLEASCHGQARFAELLMGSDFIRPHVAVHALVSACCRGYVEVVDTLMKCGVDATASHRQLLLSSKPALHTNIDCTALVASVVSRQVSVVHLLLQAGIPTNIKVSLGAWSWDTTTGEEYRVGAGLAEPYAISWCAVEYFEDSGAILRMLLRHLNLETPHYGRTLLHHAILCGNAGAVKVLLSCGADVECPVKTMKTEFRPIHMAARLGLSAAIQSLIDSGCDINSRTDSGDTALMVCAEYKHEECLKVLTGAGADFGLVNVSGQSASSIAKSNRWSLGFQQTVLDVIKVGKIPESSNVSVFSPLMFVAQAGDVEALKALIGRGEVDLDYQDDNGFSAVMIAALKGHVEAFRMLVYAGADVKLSNKSGETAITLSELNPSRDLFEKVMLEFALEKGNRNAGGFYALHCAARHGDLDAARLLTSRGYDVNVPDGDGYTPLMLAAKEGHGSMCELLISHGANCDLKNAKGETALSLARKSARLKNEAESVILDELARKLVTRGARVTKHTKRGKGNPHEKDVKMDGTVGVLQWGKSSRRNVICREAELGPSPVFERNRQSKGDAKEPGVFRVVTTKNKELHFVCEGGFEMAELWVKVQWIRKSKNGSAVCPDLRWKNGIVQSILEQSNWPQNNSFLGPYSELESSYCSICGHEETPRNDFWQHDSSHVWLFSFVHEVCMGGKATKSSPSCMSCHQRDCAALSAFSLASSSRKALAGLRRINLEGLRWRVFDAKGQVLGRLASQISTVIQGKDKPTYAPNRDDGDMCIVINAKDDRDRKLRIFVGNEHPFEPSVMPPRNVREMRPRARRALIRAQKKAEEQEQTAEYSRKSGNNSGHRRKKTIQLRTEDLETSVLLPQVILSDVLRRS</sequence>
<organism evidence="8 9">
    <name type="scientific">Corchorus capsularis</name>
    <name type="common">Jute</name>
    <dbReference type="NCBI Taxonomy" id="210143"/>
    <lineage>
        <taxon>Eukaryota</taxon>
        <taxon>Viridiplantae</taxon>
        <taxon>Streptophyta</taxon>
        <taxon>Embryophyta</taxon>
        <taxon>Tracheophyta</taxon>
        <taxon>Spermatophyta</taxon>
        <taxon>Magnoliopsida</taxon>
        <taxon>eudicotyledons</taxon>
        <taxon>Gunneridae</taxon>
        <taxon>Pentapetalae</taxon>
        <taxon>rosids</taxon>
        <taxon>malvids</taxon>
        <taxon>Malvales</taxon>
        <taxon>Malvaceae</taxon>
        <taxon>Grewioideae</taxon>
        <taxon>Apeibeae</taxon>
        <taxon>Corchorus</taxon>
    </lineage>
</organism>
<dbReference type="GO" id="GO:0003735">
    <property type="term" value="F:structural constituent of ribosome"/>
    <property type="evidence" value="ECO:0007669"/>
    <property type="project" value="InterPro"/>
</dbReference>
<evidence type="ECO:0000256" key="2">
    <source>
        <dbReference type="ARBA" id="ARBA00022737"/>
    </source>
</evidence>
<feature type="region of interest" description="Disordered" evidence="7">
    <location>
        <begin position="953"/>
        <end position="980"/>
    </location>
</feature>
<dbReference type="PANTHER" id="PTHR24123:SF139">
    <property type="entry name" value="ANKYRIN"/>
    <property type="match status" value="1"/>
</dbReference>
<dbReference type="PANTHER" id="PTHR24123">
    <property type="entry name" value="ANKYRIN REPEAT-CONTAINING"/>
    <property type="match status" value="1"/>
</dbReference>
<keyword evidence="2" id="KW-0677">Repeat</keyword>
<dbReference type="Pfam" id="PF13606">
    <property type="entry name" value="Ank_3"/>
    <property type="match status" value="1"/>
</dbReference>
<evidence type="ECO:0000256" key="7">
    <source>
        <dbReference type="SAM" id="MobiDB-lite"/>
    </source>
</evidence>
<feature type="repeat" description="ANK" evidence="6">
    <location>
        <begin position="477"/>
        <end position="509"/>
    </location>
</feature>
<dbReference type="STRING" id="210143.A0A1R3HTL4"/>
<dbReference type="OMA" id="KHGYVDI"/>
<evidence type="ECO:0000313" key="9">
    <source>
        <dbReference type="Proteomes" id="UP000188268"/>
    </source>
</evidence>
<dbReference type="InterPro" id="IPR051165">
    <property type="entry name" value="Multifunctional_ANK_Repeat"/>
</dbReference>
<comment type="caution">
    <text evidence="8">The sequence shown here is derived from an EMBL/GenBank/DDBJ whole genome shotgun (WGS) entry which is preliminary data.</text>
</comment>
<feature type="repeat" description="ANK" evidence="6">
    <location>
        <begin position="577"/>
        <end position="609"/>
    </location>
</feature>
<feature type="repeat" description="ANK" evidence="6">
    <location>
        <begin position="544"/>
        <end position="576"/>
    </location>
</feature>
<dbReference type="GO" id="GO:0006412">
    <property type="term" value="P:translation"/>
    <property type="evidence" value="ECO:0007669"/>
    <property type="project" value="InterPro"/>
</dbReference>
<dbReference type="InterPro" id="IPR036899">
    <property type="entry name" value="Ribosomal_uL13_sf"/>
</dbReference>
<accession>A0A1R3HTL4</accession>
<dbReference type="PROSITE" id="PS50088">
    <property type="entry name" value="ANK_REPEAT"/>
    <property type="match status" value="7"/>
</dbReference>
<dbReference type="EMBL" id="AWWV01011165">
    <property type="protein sequence ID" value="OMO73726.1"/>
    <property type="molecule type" value="Genomic_DNA"/>
</dbReference>
<feature type="repeat" description="ANK" evidence="6">
    <location>
        <begin position="80"/>
        <end position="112"/>
    </location>
</feature>
<evidence type="ECO:0000313" key="8">
    <source>
        <dbReference type="EMBL" id="OMO73726.1"/>
    </source>
</evidence>